<organism evidence="1 2">
    <name type="scientific">Strongylus vulgaris</name>
    <name type="common">Blood worm</name>
    <dbReference type="NCBI Taxonomy" id="40348"/>
    <lineage>
        <taxon>Eukaryota</taxon>
        <taxon>Metazoa</taxon>
        <taxon>Ecdysozoa</taxon>
        <taxon>Nematoda</taxon>
        <taxon>Chromadorea</taxon>
        <taxon>Rhabditida</taxon>
        <taxon>Rhabditina</taxon>
        <taxon>Rhabditomorpha</taxon>
        <taxon>Strongyloidea</taxon>
        <taxon>Strongylidae</taxon>
        <taxon>Strongylus</taxon>
    </lineage>
</organism>
<evidence type="ECO:0000313" key="2">
    <source>
        <dbReference type="Proteomes" id="UP000270094"/>
    </source>
</evidence>
<evidence type="ECO:0000313" key="1">
    <source>
        <dbReference type="EMBL" id="VDM69474.1"/>
    </source>
</evidence>
<proteinExistence type="predicted"/>
<dbReference type="EMBL" id="UYYB01012360">
    <property type="protein sequence ID" value="VDM69474.1"/>
    <property type="molecule type" value="Genomic_DNA"/>
</dbReference>
<sequence>MGLTSSKRRNIEEEEWYHGLRTRDDVAYVLLNHYEEEIGPGSHVTNYQKLLDYKIN</sequence>
<dbReference type="Proteomes" id="UP000270094">
    <property type="component" value="Unassembled WGS sequence"/>
</dbReference>
<name>A0A3P7IV79_STRVU</name>
<dbReference type="AlphaFoldDB" id="A0A3P7IV79"/>
<gene>
    <name evidence="1" type="ORF">SVUK_LOCUS4472</name>
</gene>
<keyword evidence="2" id="KW-1185">Reference proteome</keyword>
<accession>A0A3P7IV79</accession>
<protein>
    <submittedName>
        <fullName evidence="1">Uncharacterized protein</fullName>
    </submittedName>
</protein>
<reference evidence="1 2" key="1">
    <citation type="submission" date="2018-11" db="EMBL/GenBank/DDBJ databases">
        <authorList>
            <consortium name="Pathogen Informatics"/>
        </authorList>
    </citation>
    <scope>NUCLEOTIDE SEQUENCE [LARGE SCALE GENOMIC DNA]</scope>
</reference>